<reference evidence="10 11" key="1">
    <citation type="submission" date="2015-04" db="EMBL/GenBank/DDBJ databases">
        <authorList>
            <person name="Syromyatnikov M.Y."/>
            <person name="Popov V.N."/>
        </authorList>
    </citation>
    <scope>NUCLEOTIDE SEQUENCE [LARGE SCALE GENOMIC DNA]</scope>
</reference>
<evidence type="ECO:0000256" key="4">
    <source>
        <dbReference type="ARBA" id="ARBA00022989"/>
    </source>
</evidence>
<keyword evidence="5 7" id="KW-0175">Coiled coil</keyword>
<feature type="compositionally biased region" description="Polar residues" evidence="8">
    <location>
        <begin position="307"/>
        <end position="322"/>
    </location>
</feature>
<dbReference type="Proteomes" id="UP000183832">
    <property type="component" value="Unassembled WGS sequence"/>
</dbReference>
<keyword evidence="4 9" id="KW-1133">Transmembrane helix</keyword>
<protein>
    <submittedName>
        <fullName evidence="10">CLUMA_CG006071, isoform A</fullName>
    </submittedName>
</protein>
<dbReference type="Pfam" id="PF10267">
    <property type="entry name" value="Tmemb_cc2"/>
    <property type="match status" value="1"/>
</dbReference>
<dbReference type="GO" id="GO:0012505">
    <property type="term" value="C:endomembrane system"/>
    <property type="evidence" value="ECO:0007669"/>
    <property type="project" value="TreeGrafter"/>
</dbReference>
<feature type="transmembrane region" description="Helical" evidence="9">
    <location>
        <begin position="549"/>
        <end position="568"/>
    </location>
</feature>
<evidence type="ECO:0000256" key="6">
    <source>
        <dbReference type="ARBA" id="ARBA00023136"/>
    </source>
</evidence>
<feature type="compositionally biased region" description="Basic and acidic residues" evidence="8">
    <location>
        <begin position="65"/>
        <end position="87"/>
    </location>
</feature>
<accession>A0A1J1HYW5</accession>
<evidence type="ECO:0000256" key="1">
    <source>
        <dbReference type="ARBA" id="ARBA00004370"/>
    </source>
</evidence>
<evidence type="ECO:0000256" key="8">
    <source>
        <dbReference type="SAM" id="MobiDB-lite"/>
    </source>
</evidence>
<comment type="similarity">
    <text evidence="2">Belongs to the TEX28 family.</text>
</comment>
<keyword evidence="3 9" id="KW-0812">Transmembrane</keyword>
<comment type="subcellular location">
    <subcellularLocation>
        <location evidence="1">Membrane</location>
    </subcellularLocation>
</comment>
<feature type="region of interest" description="Disordered" evidence="8">
    <location>
        <begin position="292"/>
        <end position="350"/>
    </location>
</feature>
<dbReference type="EMBL" id="CVRI01000030">
    <property type="protein sequence ID" value="CRK92516.1"/>
    <property type="molecule type" value="Genomic_DNA"/>
</dbReference>
<dbReference type="GO" id="GO:0016020">
    <property type="term" value="C:membrane"/>
    <property type="evidence" value="ECO:0007669"/>
    <property type="project" value="UniProtKB-SubCell"/>
</dbReference>
<keyword evidence="6 9" id="KW-0472">Membrane</keyword>
<organism evidence="10 11">
    <name type="scientific">Clunio marinus</name>
    <dbReference type="NCBI Taxonomy" id="568069"/>
    <lineage>
        <taxon>Eukaryota</taxon>
        <taxon>Metazoa</taxon>
        <taxon>Ecdysozoa</taxon>
        <taxon>Arthropoda</taxon>
        <taxon>Hexapoda</taxon>
        <taxon>Insecta</taxon>
        <taxon>Pterygota</taxon>
        <taxon>Neoptera</taxon>
        <taxon>Endopterygota</taxon>
        <taxon>Diptera</taxon>
        <taxon>Nematocera</taxon>
        <taxon>Chironomoidea</taxon>
        <taxon>Chironomidae</taxon>
        <taxon>Clunio</taxon>
    </lineage>
</organism>
<evidence type="ECO:0000313" key="10">
    <source>
        <dbReference type="EMBL" id="CRK92516.1"/>
    </source>
</evidence>
<dbReference type="AlphaFoldDB" id="A0A1J1HYW5"/>
<feature type="compositionally biased region" description="Polar residues" evidence="8">
    <location>
        <begin position="40"/>
        <end position="63"/>
    </location>
</feature>
<dbReference type="PANTHER" id="PTHR17613:SF14">
    <property type="entry name" value="DEMENTIN, ISOFORM H"/>
    <property type="match status" value="1"/>
</dbReference>
<dbReference type="PANTHER" id="PTHR17613">
    <property type="entry name" value="CEREBRAL PROTEIN-11-RELATED"/>
    <property type="match status" value="1"/>
</dbReference>
<feature type="coiled-coil region" evidence="7">
    <location>
        <begin position="191"/>
        <end position="218"/>
    </location>
</feature>
<feature type="compositionally biased region" description="Polar residues" evidence="8">
    <location>
        <begin position="1"/>
        <end position="11"/>
    </location>
</feature>
<evidence type="ECO:0000313" key="11">
    <source>
        <dbReference type="Proteomes" id="UP000183832"/>
    </source>
</evidence>
<feature type="coiled-coil region" evidence="7">
    <location>
        <begin position="389"/>
        <end position="475"/>
    </location>
</feature>
<feature type="compositionally biased region" description="Low complexity" evidence="8">
    <location>
        <begin position="12"/>
        <end position="26"/>
    </location>
</feature>
<evidence type="ECO:0000256" key="2">
    <source>
        <dbReference type="ARBA" id="ARBA00008108"/>
    </source>
</evidence>
<feature type="region of interest" description="Disordered" evidence="8">
    <location>
        <begin position="1"/>
        <end position="87"/>
    </location>
</feature>
<dbReference type="InterPro" id="IPR019394">
    <property type="entry name" value="TEX28/TMCC"/>
</dbReference>
<evidence type="ECO:0000256" key="5">
    <source>
        <dbReference type="ARBA" id="ARBA00023054"/>
    </source>
</evidence>
<dbReference type="OrthoDB" id="1323at2759"/>
<evidence type="ECO:0000256" key="3">
    <source>
        <dbReference type="ARBA" id="ARBA00022692"/>
    </source>
</evidence>
<gene>
    <name evidence="10" type="ORF">CLUMA_CG006071</name>
</gene>
<sequence length="589" mass="66581">MDTLQVFQASQSGGSRHSSRTPSPSRYEQQQMSRDRETTNDSTPGITSSQNIRFRNQSPSTTNRRSRERERIDRDTNKEQSTEMTADHIDLYHDETRIVEDILGYPSLNSEELEHTDSDYKLHQSTPSSRHQRTNSLQAIDRLTTKIACTKESIRREQTARDDNVNEYLKLAASADKTQLQRIKAVFEKKNQKSAHNISQLQKKLESYNKRYKDLEQQQLMKAQQQKDYRQPREVLRDVGQGLKNVGENIRDGVTTGVASVMSKPREFAHLIKNKFGSADNINQMSSTSWYTTDQDGQGHRQGVLNLENTAGDNGQVTQGHISSNNLGGGGGGSSGKFSGEHDSECSSVTSDSAPGGLFLKCKHTAGSGSGGAGNNCNNKDVDKSQQLAINLLAELSEFRERKEDFEKMKQKIDRLEATQKELADLSLALESERYRAERLEGQINDLTELHQNEIENLKQAMADMEEKVQYQSDERLRDVHEVLENCQTRIQKMEHLSQQQFTVEGIDNSNARALVVKLINVVLTILQVVLLLTATAAGILMPFLKTRVRVLTTVLSVLFIIFVVRTWPDVRDIGFHMVRRLKETLIVK</sequence>
<dbReference type="STRING" id="568069.A0A1J1HYW5"/>
<evidence type="ECO:0000256" key="7">
    <source>
        <dbReference type="SAM" id="Coils"/>
    </source>
</evidence>
<proteinExistence type="inferred from homology"/>
<evidence type="ECO:0000256" key="9">
    <source>
        <dbReference type="SAM" id="Phobius"/>
    </source>
</evidence>
<name>A0A1J1HYW5_9DIPT</name>
<feature type="transmembrane region" description="Helical" evidence="9">
    <location>
        <begin position="519"/>
        <end position="542"/>
    </location>
</feature>
<keyword evidence="11" id="KW-1185">Reference proteome</keyword>